<protein>
    <submittedName>
        <fullName evidence="5">AraC-type DNA-binding protein</fullName>
    </submittedName>
</protein>
<dbReference type="PANTHER" id="PTHR43280:SF32">
    <property type="entry name" value="TRANSCRIPTIONAL REGULATORY PROTEIN"/>
    <property type="match status" value="1"/>
</dbReference>
<dbReference type="InterPro" id="IPR018060">
    <property type="entry name" value="HTH_AraC"/>
</dbReference>
<keyword evidence="2 5" id="KW-0238">DNA-binding</keyword>
<evidence type="ECO:0000313" key="6">
    <source>
        <dbReference type="Proteomes" id="UP000186917"/>
    </source>
</evidence>
<keyword evidence="6" id="KW-1185">Reference proteome</keyword>
<evidence type="ECO:0000256" key="2">
    <source>
        <dbReference type="ARBA" id="ARBA00023125"/>
    </source>
</evidence>
<dbReference type="SMART" id="SM00342">
    <property type="entry name" value="HTH_ARAC"/>
    <property type="match status" value="1"/>
</dbReference>
<name>A0A1N7Q030_9BACT</name>
<accession>A0A1N7Q030</accession>
<keyword evidence="3" id="KW-0804">Transcription</keyword>
<organism evidence="5 6">
    <name type="scientific">Filimonas lacunae</name>
    <dbReference type="NCBI Taxonomy" id="477680"/>
    <lineage>
        <taxon>Bacteria</taxon>
        <taxon>Pseudomonadati</taxon>
        <taxon>Bacteroidota</taxon>
        <taxon>Chitinophagia</taxon>
        <taxon>Chitinophagales</taxon>
        <taxon>Chitinophagaceae</taxon>
        <taxon>Filimonas</taxon>
    </lineage>
</organism>
<dbReference type="SUPFAM" id="SSF46689">
    <property type="entry name" value="Homeodomain-like"/>
    <property type="match status" value="1"/>
</dbReference>
<keyword evidence="1" id="KW-0805">Transcription regulation</keyword>
<dbReference type="Gene3D" id="1.10.10.60">
    <property type="entry name" value="Homeodomain-like"/>
    <property type="match status" value="1"/>
</dbReference>
<dbReference type="InterPro" id="IPR009057">
    <property type="entry name" value="Homeodomain-like_sf"/>
</dbReference>
<dbReference type="Pfam" id="PF12833">
    <property type="entry name" value="HTH_18"/>
    <property type="match status" value="1"/>
</dbReference>
<dbReference type="OrthoDB" id="2666928at2"/>
<feature type="domain" description="HTH araC/xylS-type" evidence="4">
    <location>
        <begin position="168"/>
        <end position="265"/>
    </location>
</feature>
<dbReference type="AlphaFoldDB" id="A0A1N7Q030"/>
<evidence type="ECO:0000259" key="4">
    <source>
        <dbReference type="PROSITE" id="PS01124"/>
    </source>
</evidence>
<dbReference type="PANTHER" id="PTHR43280">
    <property type="entry name" value="ARAC-FAMILY TRANSCRIPTIONAL REGULATOR"/>
    <property type="match status" value="1"/>
</dbReference>
<sequence length="271" mass="31595">MSKLFESFELTPLMGHQMRTMPDRQGEEDFIELILLTEGGARKNSSFYGEQASLPAIIYIPQGVTDKFIPDEQAMGYVIRFKNEFLPANKVDLFATFFDSCCMPLTSFALQGTIIQLFKMILCEYVAEQVDSKSIQYLLLSLLAKVDFARKNEVVREDFKEREYLICKTFLRLLEENFIYNHKVEFYSKQLNISLRSLNYMTTRVMGKSVLQLIDMRKHIEARKLLVNSSKSITEIAYELGFDKSYFSRFFYKKAGMTPMQFRQEVQSTIS</sequence>
<reference evidence="6" key="1">
    <citation type="submission" date="2017-01" db="EMBL/GenBank/DDBJ databases">
        <authorList>
            <person name="Varghese N."/>
            <person name="Submissions S."/>
        </authorList>
    </citation>
    <scope>NUCLEOTIDE SEQUENCE [LARGE SCALE GENOMIC DNA]</scope>
    <source>
        <strain evidence="6">DSM 21054</strain>
    </source>
</reference>
<evidence type="ECO:0000256" key="3">
    <source>
        <dbReference type="ARBA" id="ARBA00023163"/>
    </source>
</evidence>
<evidence type="ECO:0000313" key="5">
    <source>
        <dbReference type="EMBL" id="SIT16243.1"/>
    </source>
</evidence>
<dbReference type="Proteomes" id="UP000186917">
    <property type="component" value="Unassembled WGS sequence"/>
</dbReference>
<evidence type="ECO:0000256" key="1">
    <source>
        <dbReference type="ARBA" id="ARBA00023015"/>
    </source>
</evidence>
<dbReference type="PROSITE" id="PS01124">
    <property type="entry name" value="HTH_ARAC_FAMILY_2"/>
    <property type="match status" value="1"/>
</dbReference>
<dbReference type="EMBL" id="FTOR01000004">
    <property type="protein sequence ID" value="SIT16243.1"/>
    <property type="molecule type" value="Genomic_DNA"/>
</dbReference>
<dbReference type="RefSeq" id="WP_076379575.1">
    <property type="nucleotide sequence ID" value="NZ_AP017422.1"/>
</dbReference>
<dbReference type="GO" id="GO:0043565">
    <property type="term" value="F:sequence-specific DNA binding"/>
    <property type="evidence" value="ECO:0007669"/>
    <property type="project" value="InterPro"/>
</dbReference>
<dbReference type="GO" id="GO:0003700">
    <property type="term" value="F:DNA-binding transcription factor activity"/>
    <property type="evidence" value="ECO:0007669"/>
    <property type="project" value="InterPro"/>
</dbReference>
<dbReference type="STRING" id="477680.SAMN05421788_104233"/>
<proteinExistence type="predicted"/>
<gene>
    <name evidence="5" type="ORF">SAMN05421788_104233</name>
</gene>